<dbReference type="SUPFAM" id="SSF57829">
    <property type="entry name" value="Zn-binding ribosomal proteins"/>
    <property type="match status" value="1"/>
</dbReference>
<evidence type="ECO:0000256" key="7">
    <source>
        <dbReference type="ARBA" id="ARBA00039935"/>
    </source>
</evidence>
<dbReference type="VEuPathDB" id="VectorBase:LLONM1_005319"/>
<dbReference type="EMBL" id="AJWK01008356">
    <property type="status" value="NOT_ANNOTATED_CDS"/>
    <property type="molecule type" value="Genomic_DNA"/>
</dbReference>
<dbReference type="GO" id="GO:0003735">
    <property type="term" value="F:structural constituent of ribosome"/>
    <property type="evidence" value="ECO:0007669"/>
    <property type="project" value="TreeGrafter"/>
</dbReference>
<keyword evidence="5" id="KW-0496">Mitochondrion</keyword>
<dbReference type="PANTHER" id="PTHR21026:SF2">
    <property type="entry name" value="LARGE RIBOSOMAL SUBUNIT PROTEIN BL32M"/>
    <property type="match status" value="1"/>
</dbReference>
<dbReference type="GO" id="GO:0005762">
    <property type="term" value="C:mitochondrial large ribosomal subunit"/>
    <property type="evidence" value="ECO:0007669"/>
    <property type="project" value="TreeGrafter"/>
</dbReference>
<sequence>MLARIFYSALQALENTVFPHFPRHFPALAVAAVEEQRHVERSGSWDGLKKAWEDAILWAVPKSRRTLERRHKRMYGSPEYRMKILQPKNNLRMCITCGHHHEVGVLCPNCYDRVKTETQKMQEEIQQELGLQPIDKDVVVLYQETPRTPGKPWQGKRIVELKRPRPAWFSKNPLEKTTQPPATTKEVKPTDLG</sequence>
<keyword evidence="6" id="KW-0687">Ribonucleoprotein</keyword>
<evidence type="ECO:0000313" key="11">
    <source>
        <dbReference type="EnsemblMetazoa" id="LLOJ002547-PA"/>
    </source>
</evidence>
<accession>A0A1B0CDX7</accession>
<organism evidence="11 12">
    <name type="scientific">Lutzomyia longipalpis</name>
    <name type="common">Sand fly</name>
    <dbReference type="NCBI Taxonomy" id="7200"/>
    <lineage>
        <taxon>Eukaryota</taxon>
        <taxon>Metazoa</taxon>
        <taxon>Ecdysozoa</taxon>
        <taxon>Arthropoda</taxon>
        <taxon>Hexapoda</taxon>
        <taxon>Insecta</taxon>
        <taxon>Pterygota</taxon>
        <taxon>Neoptera</taxon>
        <taxon>Endopterygota</taxon>
        <taxon>Diptera</taxon>
        <taxon>Nematocera</taxon>
        <taxon>Psychodoidea</taxon>
        <taxon>Psychodidae</taxon>
        <taxon>Lutzomyia</taxon>
        <taxon>Lutzomyia</taxon>
    </lineage>
</organism>
<evidence type="ECO:0000256" key="10">
    <source>
        <dbReference type="SAM" id="MobiDB-lite"/>
    </source>
</evidence>
<feature type="region of interest" description="Disordered" evidence="10">
    <location>
        <begin position="167"/>
        <end position="193"/>
    </location>
</feature>
<keyword evidence="3" id="KW-0809">Transit peptide</keyword>
<evidence type="ECO:0000256" key="4">
    <source>
        <dbReference type="ARBA" id="ARBA00022980"/>
    </source>
</evidence>
<dbReference type="Proteomes" id="UP000092461">
    <property type="component" value="Unassembled WGS sequence"/>
</dbReference>
<dbReference type="AlphaFoldDB" id="A0A1B0CDX7"/>
<dbReference type="GO" id="GO:0006412">
    <property type="term" value="P:translation"/>
    <property type="evidence" value="ECO:0007669"/>
    <property type="project" value="InterPro"/>
</dbReference>
<name>A0A1B0CDX7_LUTLO</name>
<dbReference type="EnsemblMetazoa" id="LLOJ002547-RA">
    <property type="protein sequence ID" value="LLOJ002547-PA"/>
    <property type="gene ID" value="LLOJ002547"/>
</dbReference>
<comment type="subcellular location">
    <subcellularLocation>
        <location evidence="1">Mitochondrion</location>
    </subcellularLocation>
</comment>
<comment type="similarity">
    <text evidence="2">Belongs to the bacterial ribosomal protein bL32 family.</text>
</comment>
<proteinExistence type="inferred from homology"/>
<evidence type="ECO:0000256" key="2">
    <source>
        <dbReference type="ARBA" id="ARBA00008560"/>
    </source>
</evidence>
<keyword evidence="4" id="KW-0689">Ribosomal protein</keyword>
<reference evidence="11" key="1">
    <citation type="submission" date="2020-05" db="UniProtKB">
        <authorList>
            <consortium name="EnsemblMetazoa"/>
        </authorList>
    </citation>
    <scope>IDENTIFICATION</scope>
    <source>
        <strain evidence="11">Jacobina</strain>
    </source>
</reference>
<comment type="function">
    <text evidence="9">Component of the mitochondrial large ribosomal subunit (mt-LSU). The mitochondrial ribosome (mitoribosome) is a large ribonucleoprotein complex responsible for the synthesis of proteins inside mitochondria.</text>
</comment>
<evidence type="ECO:0000256" key="5">
    <source>
        <dbReference type="ARBA" id="ARBA00023128"/>
    </source>
</evidence>
<dbReference type="InterPro" id="IPR051991">
    <property type="entry name" value="Mitoribosomal_protein_bL32"/>
</dbReference>
<evidence type="ECO:0000256" key="6">
    <source>
        <dbReference type="ARBA" id="ARBA00023274"/>
    </source>
</evidence>
<dbReference type="PANTHER" id="PTHR21026">
    <property type="entry name" value="39S RIBOSOMAL PROTEIN L32, MITOCHONDRIAL"/>
    <property type="match status" value="1"/>
</dbReference>
<evidence type="ECO:0000256" key="8">
    <source>
        <dbReference type="ARBA" id="ARBA00042577"/>
    </source>
</evidence>
<evidence type="ECO:0000256" key="1">
    <source>
        <dbReference type="ARBA" id="ARBA00004173"/>
    </source>
</evidence>
<protein>
    <recommendedName>
        <fullName evidence="7">Large ribosomal subunit protein bL32m</fullName>
    </recommendedName>
    <alternativeName>
        <fullName evidence="8">39S ribosomal protein L32, mitochondrial</fullName>
    </alternativeName>
</protein>
<keyword evidence="12" id="KW-1185">Reference proteome</keyword>
<evidence type="ECO:0000313" key="12">
    <source>
        <dbReference type="Proteomes" id="UP000092461"/>
    </source>
</evidence>
<dbReference type="InterPro" id="IPR011332">
    <property type="entry name" value="Ribosomal_zn-bd"/>
</dbReference>
<dbReference type="VEuPathDB" id="VectorBase:LLOJ002547"/>
<evidence type="ECO:0000256" key="3">
    <source>
        <dbReference type="ARBA" id="ARBA00022946"/>
    </source>
</evidence>
<evidence type="ECO:0000256" key="9">
    <source>
        <dbReference type="ARBA" id="ARBA00045766"/>
    </source>
</evidence>